<evidence type="ECO:0000313" key="2">
    <source>
        <dbReference type="Proteomes" id="UP000241096"/>
    </source>
</evidence>
<gene>
    <name evidence="1" type="ORF">CNR37_00064</name>
</gene>
<dbReference type="EMBL" id="MG018930">
    <property type="protein sequence ID" value="ATW58271.1"/>
    <property type="molecule type" value="Genomic_DNA"/>
</dbReference>
<protein>
    <recommendedName>
        <fullName evidence="3">DNA binding protein</fullName>
    </recommendedName>
</protein>
<evidence type="ECO:0000313" key="1">
    <source>
        <dbReference type="EMBL" id="ATW58271.1"/>
    </source>
</evidence>
<keyword evidence="2" id="KW-1185">Reference proteome</keyword>
<dbReference type="Proteomes" id="UP000241096">
    <property type="component" value="Segment"/>
</dbReference>
<proteinExistence type="predicted"/>
<name>A0A2H4P7Y7_9CAUD</name>
<evidence type="ECO:0008006" key="3">
    <source>
        <dbReference type="Google" id="ProtNLM"/>
    </source>
</evidence>
<organism evidence="1 2">
    <name type="scientific">Pseudomonas phage ventosus</name>
    <dbReference type="NCBI Taxonomy" id="2048980"/>
    <lineage>
        <taxon>Viruses</taxon>
        <taxon>Duplodnaviria</taxon>
        <taxon>Heunggongvirae</taxon>
        <taxon>Uroviricota</taxon>
        <taxon>Caudoviricetes</taxon>
        <taxon>Vandenendeviridae</taxon>
        <taxon>Gorskivirinae</taxon>
        <taxon>Ventosusvirus</taxon>
        <taxon>Ventosusvirus ventosus</taxon>
    </lineage>
</organism>
<sequence>MIARRRLDEFVNDADYVTRRSERDGGRGSKQRLVWVCPYYKRWCGMKERAGGDRLLKVSPTYADVSCCDDWLLFSNFKAWMVTQPWNFEKSGLDKDLRIPGSKIYSPDTCRFIPPYINNLVIEKPYARGSYPLGACFDSQSGRFKGQVRSRGNLTTRLFDNVKEAHGFFQVTKARDIRTEVLNWKSHISFDQKIADNLLAVSERLLYDNLLGRETISYFPLVERT</sequence>
<reference evidence="1 2" key="1">
    <citation type="submission" date="2017-09" db="EMBL/GenBank/DDBJ databases">
        <authorList>
            <person name="Ehlers B."/>
            <person name="Leendertz F.H."/>
        </authorList>
    </citation>
    <scope>NUCLEOTIDE SEQUENCE [LARGE SCALE GENOMIC DNA]</scope>
</reference>
<accession>A0A2H4P7Y7</accession>